<dbReference type="EMBL" id="AEYE02000008">
    <property type="protein sequence ID" value="EPE99085.1"/>
    <property type="molecule type" value="Genomic_DNA"/>
</dbReference>
<dbReference type="Proteomes" id="UP000014411">
    <property type="component" value="Unassembled WGS sequence"/>
</dbReference>
<protein>
    <recommendedName>
        <fullName evidence="3">TRASH domain-containing protein</fullName>
    </recommendedName>
</protein>
<comment type="caution">
    <text evidence="1">The sequence shown here is derived from an EMBL/GenBank/DDBJ whole genome shotgun (WGS) entry which is preliminary data.</text>
</comment>
<evidence type="ECO:0008006" key="3">
    <source>
        <dbReference type="Google" id="ProtNLM"/>
    </source>
</evidence>
<proteinExistence type="predicted"/>
<evidence type="ECO:0000313" key="1">
    <source>
        <dbReference type="EMBL" id="EPE99085.1"/>
    </source>
</evidence>
<dbReference type="eggNOG" id="ENOG503136G">
    <property type="taxonomic scope" value="Bacteria"/>
</dbReference>
<dbReference type="HOGENOM" id="CLU_204643_0_0_5"/>
<dbReference type="AlphaFoldDB" id="S3HLY6"/>
<sequence length="54" mass="5535">MKKTTCAACDCELGPDVISVKLGGKTVEVCCQECAEALKEADAAATTARGSNNE</sequence>
<dbReference type="STRING" id="990285.RGCCGE502_06449"/>
<organism evidence="1 2">
    <name type="scientific">Rhizobium grahamii CCGE 502</name>
    <dbReference type="NCBI Taxonomy" id="990285"/>
    <lineage>
        <taxon>Bacteria</taxon>
        <taxon>Pseudomonadati</taxon>
        <taxon>Pseudomonadota</taxon>
        <taxon>Alphaproteobacteria</taxon>
        <taxon>Hyphomicrobiales</taxon>
        <taxon>Rhizobiaceae</taxon>
        <taxon>Rhizobium/Agrobacterium group</taxon>
        <taxon>Rhizobium</taxon>
    </lineage>
</organism>
<reference evidence="1 2" key="1">
    <citation type="journal article" date="2012" name="J. Bacteriol.">
        <title>Genome sequence of Rhizobium grahamii CCGE502, a broad-host-range symbiont with low nodulation competitiveness in Phaseolus vulgaris.</title>
        <authorList>
            <person name="Althabegoiti M.J."/>
            <person name="Lozano L."/>
            <person name="Torres-Tejerizo G."/>
            <person name="Ormeno-Orrillo E."/>
            <person name="Rogel M.A."/>
            <person name="Gonzalez V."/>
            <person name="Martinez-Romero E."/>
        </authorList>
    </citation>
    <scope>NUCLEOTIDE SEQUENCE [LARGE SCALE GENOMIC DNA]</scope>
    <source>
        <strain evidence="1 2">CCGE 502</strain>
    </source>
</reference>
<accession>S3HLY6</accession>
<keyword evidence="2" id="KW-1185">Reference proteome</keyword>
<name>S3HLY6_9HYPH</name>
<gene>
    <name evidence="1" type="ORF">RGCCGE502_06449</name>
</gene>
<dbReference type="RefSeq" id="WP_016553360.1">
    <property type="nucleotide sequence ID" value="NZ_AEYE02000008.1"/>
</dbReference>
<evidence type="ECO:0000313" key="2">
    <source>
        <dbReference type="Proteomes" id="UP000014411"/>
    </source>
</evidence>